<organism evidence="2 3">
    <name type="scientific">Amycolatopsis minnesotensis</name>
    <dbReference type="NCBI Taxonomy" id="337894"/>
    <lineage>
        <taxon>Bacteria</taxon>
        <taxon>Bacillati</taxon>
        <taxon>Actinomycetota</taxon>
        <taxon>Actinomycetes</taxon>
        <taxon>Pseudonocardiales</taxon>
        <taxon>Pseudonocardiaceae</taxon>
        <taxon>Amycolatopsis</taxon>
    </lineage>
</organism>
<sequence>MNTDTAVFSKVTELLGEMVGGADLLGIEISSSTTFHEDLGLESIDLVTFAGILADHFGAEVNLAEFLAEKELDEVIGLRVGDIAGYVESKVR</sequence>
<dbReference type="Gene3D" id="1.10.1200.10">
    <property type="entry name" value="ACP-like"/>
    <property type="match status" value="1"/>
</dbReference>
<dbReference type="EMBL" id="BAAANN010000037">
    <property type="protein sequence ID" value="GAA1982390.1"/>
    <property type="molecule type" value="Genomic_DNA"/>
</dbReference>
<accession>A0ABN2S8Z3</accession>
<keyword evidence="3" id="KW-1185">Reference proteome</keyword>
<dbReference type="InterPro" id="IPR036736">
    <property type="entry name" value="ACP-like_sf"/>
</dbReference>
<dbReference type="Pfam" id="PF00550">
    <property type="entry name" value="PP-binding"/>
    <property type="match status" value="1"/>
</dbReference>
<dbReference type="Proteomes" id="UP001501116">
    <property type="component" value="Unassembled WGS sequence"/>
</dbReference>
<evidence type="ECO:0000313" key="3">
    <source>
        <dbReference type="Proteomes" id="UP001501116"/>
    </source>
</evidence>
<dbReference type="SUPFAM" id="SSF47336">
    <property type="entry name" value="ACP-like"/>
    <property type="match status" value="1"/>
</dbReference>
<dbReference type="RefSeq" id="WP_344428791.1">
    <property type="nucleotide sequence ID" value="NZ_BAAANN010000037.1"/>
</dbReference>
<proteinExistence type="predicted"/>
<gene>
    <name evidence="2" type="ORF">GCM10009754_69100</name>
</gene>
<evidence type="ECO:0000259" key="1">
    <source>
        <dbReference type="Pfam" id="PF00550"/>
    </source>
</evidence>
<feature type="domain" description="Carrier" evidence="1">
    <location>
        <begin position="22"/>
        <end position="76"/>
    </location>
</feature>
<dbReference type="InterPro" id="IPR009081">
    <property type="entry name" value="PP-bd_ACP"/>
</dbReference>
<evidence type="ECO:0000313" key="2">
    <source>
        <dbReference type="EMBL" id="GAA1982390.1"/>
    </source>
</evidence>
<comment type="caution">
    <text evidence="2">The sequence shown here is derived from an EMBL/GenBank/DDBJ whole genome shotgun (WGS) entry which is preliminary data.</text>
</comment>
<name>A0ABN2S8Z3_9PSEU</name>
<reference evidence="2 3" key="1">
    <citation type="journal article" date="2019" name="Int. J. Syst. Evol. Microbiol.">
        <title>The Global Catalogue of Microorganisms (GCM) 10K type strain sequencing project: providing services to taxonomists for standard genome sequencing and annotation.</title>
        <authorList>
            <consortium name="The Broad Institute Genomics Platform"/>
            <consortium name="The Broad Institute Genome Sequencing Center for Infectious Disease"/>
            <person name="Wu L."/>
            <person name="Ma J."/>
        </authorList>
    </citation>
    <scope>NUCLEOTIDE SEQUENCE [LARGE SCALE GENOMIC DNA]</scope>
    <source>
        <strain evidence="2 3">JCM 14545</strain>
    </source>
</reference>
<protein>
    <submittedName>
        <fullName evidence="2">Phosphopantetheine-binding protein</fullName>
    </submittedName>
</protein>